<feature type="domain" description="TRAM" evidence="6">
    <location>
        <begin position="8"/>
        <end position="66"/>
    </location>
</feature>
<dbReference type="Gene3D" id="3.40.50.150">
    <property type="entry name" value="Vaccinia Virus protein VP39"/>
    <property type="match status" value="1"/>
</dbReference>
<organism evidence="7">
    <name type="scientific">uncultured delta proteobacterium</name>
    <dbReference type="NCBI Taxonomy" id="34034"/>
    <lineage>
        <taxon>Bacteria</taxon>
        <taxon>Deltaproteobacteria</taxon>
        <taxon>environmental samples</taxon>
    </lineage>
</organism>
<dbReference type="Pfam" id="PF05958">
    <property type="entry name" value="tRNA_U5-meth_tr"/>
    <property type="match status" value="1"/>
</dbReference>
<comment type="similarity">
    <text evidence="4">Belongs to the class I-like SAM-binding methyltransferase superfamily. RNA M5U methyltransferase family.</text>
</comment>
<evidence type="ECO:0000256" key="2">
    <source>
        <dbReference type="ARBA" id="ARBA00022679"/>
    </source>
</evidence>
<dbReference type="PROSITE" id="PS51687">
    <property type="entry name" value="SAM_MT_RNA_M5U"/>
    <property type="match status" value="1"/>
</dbReference>
<feature type="binding site" evidence="4">
    <location>
        <position position="390"/>
    </location>
    <ligand>
        <name>S-adenosyl-L-methionine</name>
        <dbReference type="ChEBI" id="CHEBI:59789"/>
    </ligand>
</feature>
<dbReference type="PANTHER" id="PTHR11061">
    <property type="entry name" value="RNA M5U METHYLTRANSFERASE"/>
    <property type="match status" value="1"/>
</dbReference>
<evidence type="ECO:0000313" key="7">
    <source>
        <dbReference type="EMBL" id="SBV90789.1"/>
    </source>
</evidence>
<dbReference type="InterPro" id="IPR012340">
    <property type="entry name" value="NA-bd_OB-fold"/>
</dbReference>
<dbReference type="GO" id="GO:0070041">
    <property type="term" value="F:rRNA (uridine-C5-)-methyltransferase activity"/>
    <property type="evidence" value="ECO:0007669"/>
    <property type="project" value="TreeGrafter"/>
</dbReference>
<dbReference type="AlphaFoldDB" id="A0A212IUG7"/>
<evidence type="ECO:0000256" key="5">
    <source>
        <dbReference type="PROSITE-ProRule" id="PRU10015"/>
    </source>
</evidence>
<dbReference type="PROSITE" id="PS01230">
    <property type="entry name" value="TRMA_1"/>
    <property type="match status" value="1"/>
</dbReference>
<proteinExistence type="inferred from homology"/>
<dbReference type="GO" id="GO:0070475">
    <property type="term" value="P:rRNA base methylation"/>
    <property type="evidence" value="ECO:0007669"/>
    <property type="project" value="TreeGrafter"/>
</dbReference>
<keyword evidence="1 4" id="KW-0489">Methyltransferase</keyword>
<evidence type="ECO:0000259" key="6">
    <source>
        <dbReference type="PROSITE" id="PS50926"/>
    </source>
</evidence>
<dbReference type="InterPro" id="IPR029063">
    <property type="entry name" value="SAM-dependent_MTases_sf"/>
</dbReference>
<dbReference type="InterPro" id="IPR030390">
    <property type="entry name" value="MeTrfase_TrmA_AS"/>
</dbReference>
<feature type="active site" evidence="5">
    <location>
        <position position="417"/>
    </location>
</feature>
<dbReference type="EC" id="2.1.1.-" evidence="7"/>
<dbReference type="CDD" id="cd02440">
    <property type="entry name" value="AdoMet_MTases"/>
    <property type="match status" value="1"/>
</dbReference>
<dbReference type="InterPro" id="IPR030391">
    <property type="entry name" value="MeTrfase_TrmA_CS"/>
</dbReference>
<dbReference type="SUPFAM" id="SSF50249">
    <property type="entry name" value="Nucleic acid-binding proteins"/>
    <property type="match status" value="1"/>
</dbReference>
<sequence length="461" mass="49293">MTTDAQPVPAAGTIHTLTLHDLAVTGGSVARLSGLAVFLDKGLPGETLRCRITESKPRFAKAEVLETVTPSPDEVPSFCPFGDRCGGCAWTTLSYPAELAWKERHVKETLRRIGKVDFSATEYLPITPSPRQTGYRNKMEFAFGLEDGQPALGLRQRDSHAVVSIEECALCALPVKNILALTRQWMCDNTLMPFDGKTGFCRFLVVRCPDYSLDGTPRCLVECITAPGNAKQAQAVADLGRLLMATAGVTGFCHSIRADRANVAYGERVVLALGETTVTEKFGHLLLEAPAQAFLQANTGAATLLYEHVRAYAERTQTKTLWDIYCGVGGIALFLAREGLTVRGMETVAEAVRYAKKNAAALPGDCAFFRGDAGAKTAALSPAPDLIITDPPRAGMAAAVRDAILHHRPAAVIAVSCDAASLARDLAVLGSAYSVKSARAVDLFPHTPHVEVAALLTLSSR</sequence>
<keyword evidence="2 4" id="KW-0808">Transferase</keyword>
<protein>
    <submittedName>
        <fullName evidence="7">Uncharacterized RNA methyltransferase DVU_0924</fullName>
        <ecNumber evidence="7">2.1.1.-</ecNumber>
    </submittedName>
</protein>
<dbReference type="PROSITE" id="PS01231">
    <property type="entry name" value="TRMA_2"/>
    <property type="match status" value="1"/>
</dbReference>
<dbReference type="SUPFAM" id="SSF53335">
    <property type="entry name" value="S-adenosyl-L-methionine-dependent methyltransferases"/>
    <property type="match status" value="1"/>
</dbReference>
<dbReference type="NCBIfam" id="TIGR00479">
    <property type="entry name" value="rumA"/>
    <property type="match status" value="1"/>
</dbReference>
<evidence type="ECO:0000256" key="1">
    <source>
        <dbReference type="ARBA" id="ARBA00022603"/>
    </source>
</evidence>
<keyword evidence="3 4" id="KW-0949">S-adenosyl-L-methionine</keyword>
<dbReference type="PROSITE" id="PS50926">
    <property type="entry name" value="TRAM"/>
    <property type="match status" value="1"/>
</dbReference>
<accession>A0A212IUG7</accession>
<dbReference type="Gene3D" id="2.40.50.140">
    <property type="entry name" value="Nucleic acid-binding proteins"/>
    <property type="match status" value="1"/>
</dbReference>
<feature type="binding site" evidence="4">
    <location>
        <position position="346"/>
    </location>
    <ligand>
        <name>S-adenosyl-L-methionine</name>
        <dbReference type="ChEBI" id="CHEBI:59789"/>
    </ligand>
</feature>
<dbReference type="EMBL" id="FLUQ01000001">
    <property type="protein sequence ID" value="SBV90789.1"/>
    <property type="molecule type" value="Genomic_DNA"/>
</dbReference>
<evidence type="ECO:0000256" key="3">
    <source>
        <dbReference type="ARBA" id="ARBA00022691"/>
    </source>
</evidence>
<name>A0A212IUG7_9DELT</name>
<dbReference type="InterPro" id="IPR010280">
    <property type="entry name" value="U5_MeTrfase_fam"/>
</dbReference>
<dbReference type="Pfam" id="PF01938">
    <property type="entry name" value="TRAM"/>
    <property type="match status" value="1"/>
</dbReference>
<feature type="binding site" evidence="4">
    <location>
        <position position="325"/>
    </location>
    <ligand>
        <name>S-adenosyl-L-methionine</name>
        <dbReference type="ChEBI" id="CHEBI:59789"/>
    </ligand>
</feature>
<feature type="active site" description="Nucleophile" evidence="4">
    <location>
        <position position="417"/>
    </location>
</feature>
<gene>
    <name evidence="7" type="ORF">KL86DPRO_10088</name>
</gene>
<dbReference type="PANTHER" id="PTHR11061:SF30">
    <property type="entry name" value="TRNA (URACIL(54)-C(5))-METHYLTRANSFERASE"/>
    <property type="match status" value="1"/>
</dbReference>
<reference evidence="7" key="1">
    <citation type="submission" date="2016-04" db="EMBL/GenBank/DDBJ databases">
        <authorList>
            <person name="Evans L.H."/>
            <person name="Alamgir A."/>
            <person name="Owens N."/>
            <person name="Weber N.D."/>
            <person name="Virtaneva K."/>
            <person name="Barbian K."/>
            <person name="Babar A."/>
            <person name="Rosenke K."/>
        </authorList>
    </citation>
    <scope>NUCLEOTIDE SEQUENCE</scope>
    <source>
        <strain evidence="7">86</strain>
    </source>
</reference>
<evidence type="ECO:0000256" key="4">
    <source>
        <dbReference type="PROSITE-ProRule" id="PRU01024"/>
    </source>
</evidence>
<dbReference type="Gene3D" id="2.40.50.1070">
    <property type="match status" value="1"/>
</dbReference>
<feature type="binding site" evidence="4">
    <location>
        <position position="296"/>
    </location>
    <ligand>
        <name>S-adenosyl-L-methionine</name>
        <dbReference type="ChEBI" id="CHEBI:59789"/>
    </ligand>
</feature>
<dbReference type="InterPro" id="IPR002792">
    <property type="entry name" value="TRAM_dom"/>
</dbReference>